<dbReference type="PANTHER" id="PTHR34847:SF1">
    <property type="entry name" value="NODULATION PROTEIN U"/>
    <property type="match status" value="1"/>
</dbReference>
<dbReference type="InterPro" id="IPR031730">
    <property type="entry name" value="Carbam_trans_C"/>
</dbReference>
<evidence type="ECO:0000259" key="2">
    <source>
        <dbReference type="Pfam" id="PF02543"/>
    </source>
</evidence>
<evidence type="ECO:0000256" key="1">
    <source>
        <dbReference type="ARBA" id="ARBA00006129"/>
    </source>
</evidence>
<dbReference type="Gene3D" id="3.90.870.20">
    <property type="entry name" value="Carbamoyltransferase, C-terminal domain"/>
    <property type="match status" value="1"/>
</dbReference>
<dbReference type="STRING" id="680198.SCAB_84021"/>
<proteinExistence type="inferred from homology"/>
<protein>
    <submittedName>
        <fullName evidence="4">Putative carbomoyltransferase</fullName>
    </submittedName>
</protein>
<keyword evidence="4" id="KW-0808">Transferase</keyword>
<dbReference type="InterPro" id="IPR051338">
    <property type="entry name" value="NodU/CmcH_Carbamoyltrnsfr"/>
</dbReference>
<accession>C9YYJ3</accession>
<dbReference type="Gene3D" id="3.30.420.40">
    <property type="match status" value="2"/>
</dbReference>
<dbReference type="SUPFAM" id="SSF53067">
    <property type="entry name" value="Actin-like ATPase domain"/>
    <property type="match status" value="1"/>
</dbReference>
<evidence type="ECO:0000259" key="3">
    <source>
        <dbReference type="Pfam" id="PF16861"/>
    </source>
</evidence>
<name>C9YYJ3_STRSW</name>
<dbReference type="InterPro" id="IPR038152">
    <property type="entry name" value="Carbam_trans_C_sf"/>
</dbReference>
<dbReference type="KEGG" id="scb:SCAB_84021"/>
<comment type="similarity">
    <text evidence="1">Belongs to the NodU/CmcH family.</text>
</comment>
<sequence>MVTMLVLGLSGNFSARDSDLVPLLPDQVFHDSAACLVRDGEVIAAVEEERFNRIKKTTKFPVNAIRACLDEAGVTVDQLDGVAYYFPEEFVDTTLNFFYTVYPKVPTVYCRQLIKQWFAEEFDWELSDDKLVFTPHHDAHAIAAVARSGMPESLVLVLDGRGEENSGTVYREAGGQLEKLADYPIFKSLGMLYLNATQLLGYGFGDEYKVMGLAPYGDPATFRDALSSLYMLADNGDYHLLPNMTVPDLVGPSMLTRGITPRRKGEPFTQQHKDLAAATQEALEKIVMHVLSHWAESTGLSRLCFGGGVAHNSTLNGNILRSGLFREVFVHPASHDAGASEGAAFLAADRLGGAARPVRRSRTASSGPALGTEAEVRDRLGAWGAVLDFERHEDIVPVAAGLLADGAVLGWAQGRSEFGPRALGNRSIIADARPAENQTRINAMVKQRESYRPFAPVVTAEAAADYFDLPATEANYDFMSYVVPVREERRPDLGAVTHIDGTARVQVVDPAANERFHRLVAAFGERTGTPVLLNTSFNNNAEPIVQTVDDVVACYLTTDLDYLVVEDFLVRRRSADPTADLDGLVPRLRPVTRLARRLGTGAAAAGDAWHEISLNYAGAPESRVSEELFTLLSVVDGVRTVGELAKEAGVAPDEVRAELYELWQQRYLTLTPA</sequence>
<dbReference type="Pfam" id="PF16861">
    <property type="entry name" value="Carbam_trans_C"/>
    <property type="match status" value="1"/>
</dbReference>
<dbReference type="Pfam" id="PF02543">
    <property type="entry name" value="Carbam_trans_N"/>
    <property type="match status" value="1"/>
</dbReference>
<reference evidence="4 5" key="1">
    <citation type="journal article" date="2010" name="Mol. Plant Microbe Interact.">
        <title>Streptomyces scabies 87-22 contains a coronafacic acid-like biosynthetic cluster that contributes to plant-microbe interactions.</title>
        <authorList>
            <person name="Bignell D.R."/>
            <person name="Seipke R.F."/>
            <person name="Huguet-Tapia J.C."/>
            <person name="Chambers A.H."/>
            <person name="Parry R.J."/>
            <person name="Loria R."/>
        </authorList>
    </citation>
    <scope>NUCLEOTIDE SEQUENCE [LARGE SCALE GENOMIC DNA]</scope>
    <source>
        <strain evidence="4 5">87.22</strain>
    </source>
</reference>
<dbReference type="Proteomes" id="UP000001444">
    <property type="component" value="Chromosome"/>
</dbReference>
<evidence type="ECO:0000313" key="4">
    <source>
        <dbReference type="EMBL" id="CBG75352.1"/>
    </source>
</evidence>
<organism evidence="4 5">
    <name type="scientific">Streptomyces scabiei (strain 87.22)</name>
    <dbReference type="NCBI Taxonomy" id="680198"/>
    <lineage>
        <taxon>Bacteria</taxon>
        <taxon>Bacillati</taxon>
        <taxon>Actinomycetota</taxon>
        <taxon>Actinomycetes</taxon>
        <taxon>Kitasatosporales</taxon>
        <taxon>Streptomycetaceae</taxon>
        <taxon>Streptomyces</taxon>
    </lineage>
</organism>
<feature type="domain" description="Carbamoyltransferase" evidence="2">
    <location>
        <begin position="29"/>
        <end position="344"/>
    </location>
</feature>
<dbReference type="AlphaFoldDB" id="C9YYJ3"/>
<dbReference type="EMBL" id="FN554889">
    <property type="protein sequence ID" value="CBG75352.1"/>
    <property type="molecule type" value="Genomic_DNA"/>
</dbReference>
<dbReference type="CDD" id="cd24099">
    <property type="entry name" value="ASKHA_NBD_NovN-like_N"/>
    <property type="match status" value="1"/>
</dbReference>
<dbReference type="InterPro" id="IPR003696">
    <property type="entry name" value="Carbtransf_dom"/>
</dbReference>
<gene>
    <name evidence="4" type="ordered locus">SCAB_84021</name>
</gene>
<dbReference type="InterPro" id="IPR043129">
    <property type="entry name" value="ATPase_NBD"/>
</dbReference>
<keyword evidence="5" id="KW-1185">Reference proteome</keyword>
<evidence type="ECO:0000313" key="5">
    <source>
        <dbReference type="Proteomes" id="UP000001444"/>
    </source>
</evidence>
<dbReference type="PANTHER" id="PTHR34847">
    <property type="entry name" value="NODULATION PROTEIN U"/>
    <property type="match status" value="1"/>
</dbReference>
<dbReference type="HOGENOM" id="CLU_014411_2_0_11"/>
<dbReference type="GO" id="GO:0016740">
    <property type="term" value="F:transferase activity"/>
    <property type="evidence" value="ECO:0007669"/>
    <property type="project" value="UniProtKB-KW"/>
</dbReference>
<feature type="domain" description="Carbamoyltransferase C-terminal" evidence="3">
    <location>
        <begin position="400"/>
        <end position="572"/>
    </location>
</feature>
<dbReference type="eggNOG" id="COG2192">
    <property type="taxonomic scope" value="Bacteria"/>
</dbReference>